<keyword evidence="4" id="KW-0479">Metal-binding</keyword>
<dbReference type="Gene3D" id="3.10.450.80">
    <property type="match status" value="1"/>
</dbReference>
<dbReference type="InterPro" id="IPR000552">
    <property type="entry name" value="Ribosomal_eL44"/>
</dbReference>
<feature type="binding site" evidence="4">
    <location>
        <position position="14"/>
    </location>
    <ligand>
        <name>Zn(2+)</name>
        <dbReference type="ChEBI" id="CHEBI:29105"/>
    </ligand>
</feature>
<keyword evidence="4" id="KW-0699">rRNA-binding</keyword>
<gene>
    <name evidence="4" type="primary">rpl44e</name>
    <name evidence="6" type="ORF">NEF87_001566</name>
</gene>
<feature type="binding site" evidence="4">
    <location>
        <position position="11"/>
    </location>
    <ligand>
        <name>Zn(2+)</name>
        <dbReference type="ChEBI" id="CHEBI:29105"/>
    </ligand>
</feature>
<evidence type="ECO:0000313" key="6">
    <source>
        <dbReference type="EMBL" id="UYP45281.1"/>
    </source>
</evidence>
<keyword evidence="2 4" id="KW-0689">Ribosomal protein</keyword>
<organism evidence="6 7">
    <name type="scientific">Candidatus Lokiarchaeum ossiferum</name>
    <dbReference type="NCBI Taxonomy" id="2951803"/>
    <lineage>
        <taxon>Archaea</taxon>
        <taxon>Promethearchaeati</taxon>
        <taxon>Promethearchaeota</taxon>
        <taxon>Promethearchaeia</taxon>
        <taxon>Promethearchaeales</taxon>
        <taxon>Promethearchaeaceae</taxon>
        <taxon>Candidatus Lokiarchaeum</taxon>
    </lineage>
</organism>
<keyword evidence="4" id="KW-0862">Zinc</keyword>
<keyword evidence="3 4" id="KW-0687">Ribonucleoprotein</keyword>
<comment type="subunit">
    <text evidence="4">Part of the 50S ribosomal subunit.</text>
</comment>
<feature type="zinc finger region" description="C4-type" evidence="4">
    <location>
        <begin position="11"/>
        <end position="74"/>
    </location>
</feature>
<dbReference type="PANTHER" id="PTHR10369">
    <property type="entry name" value="60S RIBOSOMAL PROTEIN L36A/L44"/>
    <property type="match status" value="1"/>
</dbReference>
<dbReference type="InterPro" id="IPR011332">
    <property type="entry name" value="Ribosomal_zn-bd"/>
</dbReference>
<reference evidence="6" key="1">
    <citation type="submission" date="2022-09" db="EMBL/GenBank/DDBJ databases">
        <title>Actin cytoskeleton and complex cell architecture in an #Asgard archaeon.</title>
        <authorList>
            <person name="Ponce Toledo R.I."/>
            <person name="Schleper C."/>
            <person name="Rodrigues Oliveira T."/>
            <person name="Wollweber F."/>
            <person name="Xu J."/>
            <person name="Rittmann S."/>
            <person name="Klingl A."/>
            <person name="Pilhofer M."/>
        </authorList>
    </citation>
    <scope>NUCLEOTIDE SEQUENCE</scope>
    <source>
        <strain evidence="6">B-35</strain>
    </source>
</reference>
<evidence type="ECO:0000256" key="3">
    <source>
        <dbReference type="ARBA" id="ARBA00023274"/>
    </source>
</evidence>
<feature type="compositionally biased region" description="Basic residues" evidence="5">
    <location>
        <begin position="27"/>
        <end position="42"/>
    </location>
</feature>
<accession>A0ABY6HP30</accession>
<keyword evidence="4" id="KW-0863">Zinc-finger</keyword>
<comment type="function">
    <text evidence="4">Binds to the 23S rRNA.</text>
</comment>
<dbReference type="InterPro" id="IPR053708">
    <property type="entry name" value="Ribosomal_LSU_eL42"/>
</dbReference>
<comment type="similarity">
    <text evidence="1 4">Belongs to the eukaryotic ribosomal protein eL42 family.</text>
</comment>
<evidence type="ECO:0000256" key="5">
    <source>
        <dbReference type="SAM" id="MobiDB-lite"/>
    </source>
</evidence>
<sequence length="93" mass="10757">MKMPKAAKKYCARCKKHTDHKVSIYKKGKDRKMAVSKRRYDRKKAGYGSQPKPIQHNQCKVNKKTTPLFKCKECGHGTYGAGLRLKKFELVNQ</sequence>
<keyword evidence="4" id="KW-0694">RNA-binding</keyword>
<feature type="region of interest" description="Disordered" evidence="5">
    <location>
        <begin position="27"/>
        <end position="55"/>
    </location>
</feature>
<evidence type="ECO:0000256" key="4">
    <source>
        <dbReference type="HAMAP-Rule" id="MF_01476"/>
    </source>
</evidence>
<protein>
    <recommendedName>
        <fullName evidence="4">Large ribosomal subunit protein eL42</fullName>
    </recommendedName>
</protein>
<dbReference type="Pfam" id="PF00935">
    <property type="entry name" value="Ribosomal_L44"/>
    <property type="match status" value="1"/>
</dbReference>
<feature type="binding site" evidence="4">
    <location>
        <position position="74"/>
    </location>
    <ligand>
        <name>Zn(2+)</name>
        <dbReference type="ChEBI" id="CHEBI:29105"/>
    </ligand>
</feature>
<feature type="binding site" evidence="4">
    <location>
        <position position="71"/>
    </location>
    <ligand>
        <name>Zn(2+)</name>
        <dbReference type="ChEBI" id="CHEBI:29105"/>
    </ligand>
</feature>
<name>A0ABY6HP30_9ARCH</name>
<dbReference type="NCBIfam" id="NF004425">
    <property type="entry name" value="PRK05767.1"/>
    <property type="match status" value="1"/>
</dbReference>
<dbReference type="SUPFAM" id="SSF57829">
    <property type="entry name" value="Zn-binding ribosomal proteins"/>
    <property type="match status" value="1"/>
</dbReference>
<dbReference type="GO" id="GO:0005840">
    <property type="term" value="C:ribosome"/>
    <property type="evidence" value="ECO:0007669"/>
    <property type="project" value="UniProtKB-KW"/>
</dbReference>
<proteinExistence type="inferred from homology"/>
<comment type="cofactor">
    <cofactor evidence="4">
        <name>Zn(2+)</name>
        <dbReference type="ChEBI" id="CHEBI:29105"/>
    </cofactor>
    <text evidence="4">Binds 1 zinc ion per subunit.</text>
</comment>
<dbReference type="Proteomes" id="UP001208689">
    <property type="component" value="Chromosome"/>
</dbReference>
<evidence type="ECO:0000256" key="2">
    <source>
        <dbReference type="ARBA" id="ARBA00022980"/>
    </source>
</evidence>
<dbReference type="HAMAP" id="MF_01476">
    <property type="entry name" value="Ribosomal_L44e"/>
    <property type="match status" value="1"/>
</dbReference>
<keyword evidence="7" id="KW-1185">Reference proteome</keyword>
<evidence type="ECO:0000256" key="1">
    <source>
        <dbReference type="ARBA" id="ARBA00009364"/>
    </source>
</evidence>
<dbReference type="EMBL" id="CP104013">
    <property type="protein sequence ID" value="UYP45281.1"/>
    <property type="molecule type" value="Genomic_DNA"/>
</dbReference>
<evidence type="ECO:0000313" key="7">
    <source>
        <dbReference type="Proteomes" id="UP001208689"/>
    </source>
</evidence>